<evidence type="ECO:0000259" key="5">
    <source>
        <dbReference type="Pfam" id="PF09118"/>
    </source>
</evidence>
<protein>
    <submittedName>
        <fullName evidence="6">DUF1929-domain-containing protein</fullName>
    </submittedName>
</protein>
<dbReference type="Gene3D" id="2.130.10.80">
    <property type="entry name" value="Galactose oxidase/kelch, beta-propeller"/>
    <property type="match status" value="1"/>
</dbReference>
<evidence type="ECO:0000256" key="1">
    <source>
        <dbReference type="ARBA" id="ARBA00022729"/>
    </source>
</evidence>
<keyword evidence="2" id="KW-0472">Membrane</keyword>
<dbReference type="Proteomes" id="UP000297245">
    <property type="component" value="Unassembled WGS sequence"/>
</dbReference>
<dbReference type="Pfam" id="PF09118">
    <property type="entry name" value="GO-like_E_set"/>
    <property type="match status" value="1"/>
</dbReference>
<accession>A0A4S8LWU8</accession>
<dbReference type="InterPro" id="IPR009880">
    <property type="entry name" value="Glyoxal_oxidase_N"/>
</dbReference>
<dbReference type="InterPro" id="IPR014756">
    <property type="entry name" value="Ig_E-set"/>
</dbReference>
<dbReference type="PANTHER" id="PTHR32208:SF96">
    <property type="entry name" value="GLYOXAL OXIDASE"/>
    <property type="match status" value="1"/>
</dbReference>
<dbReference type="AlphaFoldDB" id="A0A4S8LWU8"/>
<dbReference type="InterPro" id="IPR015202">
    <property type="entry name" value="GO-like_E_set"/>
</dbReference>
<reference evidence="6 7" key="1">
    <citation type="journal article" date="2019" name="Nat. Ecol. Evol.">
        <title>Megaphylogeny resolves global patterns of mushroom evolution.</title>
        <authorList>
            <person name="Varga T."/>
            <person name="Krizsan K."/>
            <person name="Foldi C."/>
            <person name="Dima B."/>
            <person name="Sanchez-Garcia M."/>
            <person name="Sanchez-Ramirez S."/>
            <person name="Szollosi G.J."/>
            <person name="Szarkandi J.G."/>
            <person name="Papp V."/>
            <person name="Albert L."/>
            <person name="Andreopoulos W."/>
            <person name="Angelini C."/>
            <person name="Antonin V."/>
            <person name="Barry K.W."/>
            <person name="Bougher N.L."/>
            <person name="Buchanan P."/>
            <person name="Buyck B."/>
            <person name="Bense V."/>
            <person name="Catcheside P."/>
            <person name="Chovatia M."/>
            <person name="Cooper J."/>
            <person name="Damon W."/>
            <person name="Desjardin D."/>
            <person name="Finy P."/>
            <person name="Geml J."/>
            <person name="Haridas S."/>
            <person name="Hughes K."/>
            <person name="Justo A."/>
            <person name="Karasinski D."/>
            <person name="Kautmanova I."/>
            <person name="Kiss B."/>
            <person name="Kocsube S."/>
            <person name="Kotiranta H."/>
            <person name="LaButti K.M."/>
            <person name="Lechner B.E."/>
            <person name="Liimatainen K."/>
            <person name="Lipzen A."/>
            <person name="Lukacs Z."/>
            <person name="Mihaltcheva S."/>
            <person name="Morgado L.N."/>
            <person name="Niskanen T."/>
            <person name="Noordeloos M.E."/>
            <person name="Ohm R.A."/>
            <person name="Ortiz-Santana B."/>
            <person name="Ovrebo C."/>
            <person name="Racz N."/>
            <person name="Riley R."/>
            <person name="Savchenko A."/>
            <person name="Shiryaev A."/>
            <person name="Soop K."/>
            <person name="Spirin V."/>
            <person name="Szebenyi C."/>
            <person name="Tomsovsky M."/>
            <person name="Tulloss R.E."/>
            <person name="Uehling J."/>
            <person name="Grigoriev I.V."/>
            <person name="Vagvolgyi C."/>
            <person name="Papp T."/>
            <person name="Martin F.M."/>
            <person name="Miettinen O."/>
            <person name="Hibbett D.S."/>
            <person name="Nagy L.G."/>
        </authorList>
    </citation>
    <scope>NUCLEOTIDE SEQUENCE [LARGE SCALE GENOMIC DNA]</scope>
    <source>
        <strain evidence="6 7">CBS 962.96</strain>
    </source>
</reference>
<evidence type="ECO:0000313" key="7">
    <source>
        <dbReference type="Proteomes" id="UP000297245"/>
    </source>
</evidence>
<name>A0A4S8LWU8_DENBC</name>
<feature type="transmembrane region" description="Helical" evidence="2">
    <location>
        <begin position="608"/>
        <end position="628"/>
    </location>
</feature>
<keyword evidence="2" id="KW-1133">Transmembrane helix</keyword>
<dbReference type="SUPFAM" id="SSF81296">
    <property type="entry name" value="E set domains"/>
    <property type="match status" value="1"/>
</dbReference>
<dbReference type="PANTHER" id="PTHR32208">
    <property type="entry name" value="SECRETED PROTEIN-RELATED"/>
    <property type="match status" value="1"/>
</dbReference>
<dbReference type="Gene3D" id="2.60.40.10">
    <property type="entry name" value="Immunoglobulins"/>
    <property type="match status" value="1"/>
</dbReference>
<feature type="chain" id="PRO_5020414738" evidence="3">
    <location>
        <begin position="22"/>
        <end position="630"/>
    </location>
</feature>
<organism evidence="6 7">
    <name type="scientific">Dendrothele bispora (strain CBS 962.96)</name>
    <dbReference type="NCBI Taxonomy" id="1314807"/>
    <lineage>
        <taxon>Eukaryota</taxon>
        <taxon>Fungi</taxon>
        <taxon>Dikarya</taxon>
        <taxon>Basidiomycota</taxon>
        <taxon>Agaricomycotina</taxon>
        <taxon>Agaricomycetes</taxon>
        <taxon>Agaricomycetidae</taxon>
        <taxon>Agaricales</taxon>
        <taxon>Agaricales incertae sedis</taxon>
        <taxon>Dendrothele</taxon>
    </lineage>
</organism>
<feature type="domain" description="Glyoxal oxidase N-terminal" evidence="4">
    <location>
        <begin position="141"/>
        <end position="457"/>
    </location>
</feature>
<dbReference type="EMBL" id="ML179230">
    <property type="protein sequence ID" value="THU94176.1"/>
    <property type="molecule type" value="Genomic_DNA"/>
</dbReference>
<evidence type="ECO:0000256" key="2">
    <source>
        <dbReference type="SAM" id="Phobius"/>
    </source>
</evidence>
<evidence type="ECO:0000259" key="4">
    <source>
        <dbReference type="Pfam" id="PF07250"/>
    </source>
</evidence>
<dbReference type="SUPFAM" id="SSF50965">
    <property type="entry name" value="Galactose oxidase, central domain"/>
    <property type="match status" value="1"/>
</dbReference>
<keyword evidence="1 3" id="KW-0732">Signal</keyword>
<feature type="signal peptide" evidence="3">
    <location>
        <begin position="1"/>
        <end position="21"/>
    </location>
</feature>
<dbReference type="InterPro" id="IPR013783">
    <property type="entry name" value="Ig-like_fold"/>
</dbReference>
<gene>
    <name evidence="6" type="ORF">K435DRAFT_860814</name>
</gene>
<dbReference type="Pfam" id="PF07250">
    <property type="entry name" value="Glyoxal_oxid_N"/>
    <property type="match status" value="1"/>
</dbReference>
<dbReference type="OrthoDB" id="2019572at2759"/>
<dbReference type="CDD" id="cd02851">
    <property type="entry name" value="E_set_GO_C"/>
    <property type="match status" value="1"/>
</dbReference>
<keyword evidence="7" id="KW-1185">Reference proteome</keyword>
<keyword evidence="2" id="KW-0812">Transmembrane</keyword>
<evidence type="ECO:0000313" key="6">
    <source>
        <dbReference type="EMBL" id="THU94176.1"/>
    </source>
</evidence>
<dbReference type="InterPro" id="IPR011043">
    <property type="entry name" value="Gal_Oxase/kelch_b-propeller"/>
</dbReference>
<evidence type="ECO:0000256" key="3">
    <source>
        <dbReference type="SAM" id="SignalP"/>
    </source>
</evidence>
<sequence>MLSFLSFVRVLTLICIGGVLGQATLPPPGQPTYSGTAGKFAVVGDSLVSAQQIFLGTADKVYVIDKVENNPTQIQNHPAWAAEYSVSTNNARAMDVRTNTFCAGGNVMGNGTWVNVGGNQPITYGGLNWDDPSSNGPYNDPDGRRSIRLLNPCDDGTCNWSEAEQQMDSRRWYPTVETLEDGTVIILGGCTNGGFVNDAGQNIPTYEFFPSRGNPVHSSILDRSLPANLYPLTWLLPSGKLLIQSNWNTVLLDYHTNEETPLDDIPDAVRTYPASAGTAMMPLTPANNWTATIMFCGGTNLQPDEWLSTQVVSVPASKSCVKITPDVSPSYTHDDPLPVGRSMANFIHLPNGKLFCLNGVETGTAGYGNQSWAIGESYGDNPVLEPVIYDPEAPQGQRWSDDGLSPSTVNRLYHSSALLLPDGSVFVSGSNPNSDVNVGPGVKYFTEYRVERFFPSYYNERRPNPSGIPKNIGYGGSYFDITLDQDDLSGDANNLNKTSVVLIRPGFSTHAMNMGQRFVQLQSSYTGYSNGTGVLHVSQLPPNPAILVPGTALLFVVVNGVPSVGLEVMIGNGQLGLPEVQEVQELPSPQITNDNAENNNSGQDSAAVGLHLTSSIAWFYGFLVLFFLTW</sequence>
<feature type="domain" description="Galactose oxidase-like Early set" evidence="5">
    <location>
        <begin position="462"/>
        <end position="570"/>
    </location>
</feature>
<dbReference type="InterPro" id="IPR037293">
    <property type="entry name" value="Gal_Oxidase_central_sf"/>
</dbReference>
<proteinExistence type="predicted"/>